<dbReference type="InterPro" id="IPR014861">
    <property type="entry name" value="CNP1-like_dom"/>
</dbReference>
<accession>A0A448D909</accession>
<dbReference type="Proteomes" id="UP000279284">
    <property type="component" value="Chromosome"/>
</dbReference>
<dbReference type="RefSeq" id="WP_085415965.1">
    <property type="nucleotide sequence ID" value="NZ_CAUJPY010000003.1"/>
</dbReference>
<protein>
    <submittedName>
        <fullName evidence="3">Cnp1</fullName>
    </submittedName>
</protein>
<feature type="domain" description="CNP1-like uncharacterised" evidence="2">
    <location>
        <begin position="39"/>
        <end position="182"/>
    </location>
</feature>
<keyword evidence="1" id="KW-0732">Signal</keyword>
<dbReference type="OrthoDB" id="8612340at2"/>
<keyword evidence="4" id="KW-1185">Reference proteome</keyword>
<proteinExistence type="predicted"/>
<dbReference type="EMBL" id="LR134313">
    <property type="protein sequence ID" value="VEF02016.1"/>
    <property type="molecule type" value="Genomic_DNA"/>
</dbReference>
<dbReference type="STRING" id="493.BWD07_03430"/>
<evidence type="ECO:0000256" key="1">
    <source>
        <dbReference type="SAM" id="SignalP"/>
    </source>
</evidence>
<dbReference type="KEGG" id="nci:NCTC10296_01575"/>
<evidence type="ECO:0000313" key="3">
    <source>
        <dbReference type="EMBL" id="VEF02016.1"/>
    </source>
</evidence>
<reference evidence="3 4" key="1">
    <citation type="submission" date="2018-12" db="EMBL/GenBank/DDBJ databases">
        <authorList>
            <consortium name="Pathogen Informatics"/>
        </authorList>
    </citation>
    <scope>NUCLEOTIDE SEQUENCE [LARGE SCALE GENOMIC DNA]</scope>
    <source>
        <strain evidence="3 4">NCTC10296</strain>
    </source>
</reference>
<evidence type="ECO:0000259" key="2">
    <source>
        <dbReference type="Pfam" id="PF08750"/>
    </source>
</evidence>
<gene>
    <name evidence="3" type="ORF">NCTC10296_01575</name>
</gene>
<dbReference type="Pfam" id="PF08750">
    <property type="entry name" value="CNP1"/>
    <property type="match status" value="1"/>
</dbReference>
<evidence type="ECO:0000313" key="4">
    <source>
        <dbReference type="Proteomes" id="UP000279284"/>
    </source>
</evidence>
<feature type="signal peptide" evidence="1">
    <location>
        <begin position="1"/>
        <end position="17"/>
    </location>
</feature>
<dbReference type="AlphaFoldDB" id="A0A448D909"/>
<sequence>MQRWILLLALAAPAVFAQSRTEKDTLVNTRYVERNPHEADTQFQEAELALPPMPGKDAQWFDLYIKPDFPQQPQIDLNSIMLAPDNTVRYVLNIRSARGHDNLSAEALYCSESAFSAKKKSSYKVYGYGDPVNNRWIRPRNAQWKEIGAILNTADPIRGVLYRAFCEDGLPGSKEKLVQRLKERSGTQSKFHWTK</sequence>
<name>A0A448D909_9NEIS</name>
<feature type="chain" id="PRO_5019229930" evidence="1">
    <location>
        <begin position="18"/>
        <end position="195"/>
    </location>
</feature>
<organism evidence="3 4">
    <name type="scientific">Neisseria canis</name>
    <dbReference type="NCBI Taxonomy" id="493"/>
    <lineage>
        <taxon>Bacteria</taxon>
        <taxon>Pseudomonadati</taxon>
        <taxon>Pseudomonadota</taxon>
        <taxon>Betaproteobacteria</taxon>
        <taxon>Neisseriales</taxon>
        <taxon>Neisseriaceae</taxon>
        <taxon>Neisseria</taxon>
    </lineage>
</organism>